<dbReference type="PANTHER" id="PTHR42734">
    <property type="entry name" value="METAL TRANSPORT SYSTEM ATP-BINDING PROTEIN TM_0124-RELATED"/>
    <property type="match status" value="1"/>
</dbReference>
<dbReference type="InterPro" id="IPR027417">
    <property type="entry name" value="P-loop_NTPase"/>
</dbReference>
<dbReference type="Gene3D" id="3.40.50.300">
    <property type="entry name" value="P-loop containing nucleotide triphosphate hydrolases"/>
    <property type="match status" value="1"/>
</dbReference>
<comment type="similarity">
    <text evidence="1">Belongs to the ABC transporter superfamily.</text>
</comment>
<dbReference type="GO" id="GO:0005524">
    <property type="term" value="F:ATP binding"/>
    <property type="evidence" value="ECO:0007669"/>
    <property type="project" value="UniProtKB-KW"/>
</dbReference>
<organism evidence="4 5">
    <name type="scientific">Enterobacter hormaechei</name>
    <dbReference type="NCBI Taxonomy" id="158836"/>
    <lineage>
        <taxon>Bacteria</taxon>
        <taxon>Pseudomonadati</taxon>
        <taxon>Pseudomonadota</taxon>
        <taxon>Gammaproteobacteria</taxon>
        <taxon>Enterobacterales</taxon>
        <taxon>Enterobacteriaceae</taxon>
        <taxon>Enterobacter</taxon>
        <taxon>Enterobacter cloacae complex</taxon>
    </lineage>
</organism>
<dbReference type="GO" id="GO:0016887">
    <property type="term" value="F:ATP hydrolysis activity"/>
    <property type="evidence" value="ECO:0007669"/>
    <property type="project" value="InterPro"/>
</dbReference>
<dbReference type="Proteomes" id="UP000231328">
    <property type="component" value="Unassembled WGS sequence"/>
</dbReference>
<protein>
    <submittedName>
        <fullName evidence="4">Phosphonate ABC transporter ATP-binding protein</fullName>
    </submittedName>
</protein>
<feature type="domain" description="ABC transporter" evidence="3">
    <location>
        <begin position="17"/>
        <end position="56"/>
    </location>
</feature>
<evidence type="ECO:0000313" key="5">
    <source>
        <dbReference type="Proteomes" id="UP000231328"/>
    </source>
</evidence>
<keyword evidence="2" id="KW-0813">Transport</keyword>
<dbReference type="SUPFAM" id="SSF52540">
    <property type="entry name" value="P-loop containing nucleoside triphosphate hydrolases"/>
    <property type="match status" value="1"/>
</dbReference>
<proteinExistence type="inferred from homology"/>
<evidence type="ECO:0000256" key="2">
    <source>
        <dbReference type="ARBA" id="ARBA00022448"/>
    </source>
</evidence>
<gene>
    <name evidence="4" type="ORF">CGZ54_29655</name>
</gene>
<feature type="non-terminal residue" evidence="4">
    <location>
        <position position="61"/>
    </location>
</feature>
<sequence length="61" mass="6501">MLETKDLNLFLGNKHVLKNISLSIPVRGEIIGIMGANGAGKSSLIKSLIGEFNATGTKLLY</sequence>
<reference evidence="4 5" key="1">
    <citation type="submission" date="2017-07" db="EMBL/GenBank/DDBJ databases">
        <title>Draft genome sequence of Enterobacter cloacae ST128, a clinical strain coproducing KPC-2 and NDM-1 carbapenemases.</title>
        <authorList>
            <person name="Li X."/>
        </authorList>
    </citation>
    <scope>NUCLEOTIDE SEQUENCE [LARGE SCALE GENOMIC DNA]</scope>
    <source>
        <strain evidence="4 5">HBY</strain>
    </source>
</reference>
<dbReference type="Pfam" id="PF00005">
    <property type="entry name" value="ABC_tran"/>
    <property type="match status" value="1"/>
</dbReference>
<dbReference type="RefSeq" id="WP_127345941.1">
    <property type="nucleotide sequence ID" value="NZ_NMVR01000481.1"/>
</dbReference>
<keyword evidence="4" id="KW-0067">ATP-binding</keyword>
<dbReference type="InterPro" id="IPR003439">
    <property type="entry name" value="ABC_transporter-like_ATP-bd"/>
</dbReference>
<comment type="caution">
    <text evidence="4">The sequence shown here is derived from an EMBL/GenBank/DDBJ whole genome shotgun (WGS) entry which is preliminary data.</text>
</comment>
<accession>A0AAP8KKX2</accession>
<evidence type="ECO:0000259" key="3">
    <source>
        <dbReference type="Pfam" id="PF00005"/>
    </source>
</evidence>
<keyword evidence="4" id="KW-0547">Nucleotide-binding</keyword>
<dbReference type="PANTHER" id="PTHR42734:SF5">
    <property type="entry name" value="IRON TRANSPORT SYSTEM ATP-BINDING PROTEIN HI_0361-RELATED"/>
    <property type="match status" value="1"/>
</dbReference>
<dbReference type="EMBL" id="NMVR01000481">
    <property type="protein sequence ID" value="PJG36224.1"/>
    <property type="molecule type" value="Genomic_DNA"/>
</dbReference>
<name>A0AAP8KKX2_9ENTR</name>
<dbReference type="AlphaFoldDB" id="A0AAP8KKX2"/>
<dbReference type="InterPro" id="IPR050153">
    <property type="entry name" value="Metal_Ion_Import_ABC"/>
</dbReference>
<evidence type="ECO:0000313" key="4">
    <source>
        <dbReference type="EMBL" id="PJG36224.1"/>
    </source>
</evidence>
<evidence type="ECO:0000256" key="1">
    <source>
        <dbReference type="ARBA" id="ARBA00005417"/>
    </source>
</evidence>